<dbReference type="InterPro" id="IPR003560">
    <property type="entry name" value="DHB_DH"/>
</dbReference>
<dbReference type="PRINTS" id="PR01397">
    <property type="entry name" value="DHBDHDRGNASE"/>
</dbReference>
<dbReference type="InterPro" id="IPR002347">
    <property type="entry name" value="SDR_fam"/>
</dbReference>
<gene>
    <name evidence="1" type="ORF">BOW52_09390</name>
</gene>
<dbReference type="PANTHER" id="PTHR43975:SF2">
    <property type="entry name" value="EG:BACR7A4.14 PROTEIN-RELATED"/>
    <property type="match status" value="1"/>
</dbReference>
<name>A0A1T2KZA1_9GAMM</name>
<evidence type="ECO:0008006" key="3">
    <source>
        <dbReference type="Google" id="ProtNLM"/>
    </source>
</evidence>
<dbReference type="InterPro" id="IPR036291">
    <property type="entry name" value="NAD(P)-bd_dom_sf"/>
</dbReference>
<dbReference type="Proteomes" id="UP000190198">
    <property type="component" value="Unassembled WGS sequence"/>
</dbReference>
<dbReference type="Pfam" id="PF00106">
    <property type="entry name" value="adh_short"/>
    <property type="match status" value="1"/>
</dbReference>
<dbReference type="GO" id="GO:0019290">
    <property type="term" value="P:siderophore biosynthetic process"/>
    <property type="evidence" value="ECO:0007669"/>
    <property type="project" value="InterPro"/>
</dbReference>
<comment type="caution">
    <text evidence="1">The sequence shown here is derived from an EMBL/GenBank/DDBJ whole genome shotgun (WGS) entry which is preliminary data.</text>
</comment>
<reference evidence="1 2" key="1">
    <citation type="submission" date="2016-11" db="EMBL/GenBank/DDBJ databases">
        <title>Mixed transmission modes and dynamic genome evolution in an obligate animal-bacterial symbiosis.</title>
        <authorList>
            <person name="Russell S.L."/>
            <person name="Corbett-Detig R.B."/>
            <person name="Cavanaugh C.M."/>
        </authorList>
    </citation>
    <scope>NUCLEOTIDE SEQUENCE [LARGE SCALE GENOMIC DNA]</scope>
    <source>
        <strain evidence="1">Sp-SM6</strain>
    </source>
</reference>
<dbReference type="Gene3D" id="3.40.50.720">
    <property type="entry name" value="NAD(P)-binding Rossmann-like Domain"/>
    <property type="match status" value="1"/>
</dbReference>
<organism evidence="1 2">
    <name type="scientific">Solemya elarraichensis gill symbiont</name>
    <dbReference type="NCBI Taxonomy" id="1918949"/>
    <lineage>
        <taxon>Bacteria</taxon>
        <taxon>Pseudomonadati</taxon>
        <taxon>Pseudomonadota</taxon>
        <taxon>Gammaproteobacteria</taxon>
        <taxon>sulfur-oxidizing symbionts</taxon>
    </lineage>
</organism>
<keyword evidence="2" id="KW-1185">Reference proteome</keyword>
<accession>A0A1T2KZA1</accession>
<protein>
    <recommendedName>
        <fullName evidence="3">3-oxoacyl-ACP reductase</fullName>
    </recommendedName>
</protein>
<dbReference type="SUPFAM" id="SSF51735">
    <property type="entry name" value="NAD(P)-binding Rossmann-fold domains"/>
    <property type="match status" value="1"/>
</dbReference>
<dbReference type="GO" id="GO:0008667">
    <property type="term" value="F:2,3-dihydro-2,3-dihydroxybenzoate dehydrogenase activity"/>
    <property type="evidence" value="ECO:0007669"/>
    <property type="project" value="InterPro"/>
</dbReference>
<dbReference type="AlphaFoldDB" id="A0A1T2KZA1"/>
<sequence>MISGASRGIGKAIARRLYQSGYKLSLSSRTPDAMQQELQHQMNSQRLLCQYYEVEDTQTTQDWVDATIGKYGRIDGIVNNAGIYLDCCVHEGDETSLESL</sequence>
<evidence type="ECO:0000313" key="1">
    <source>
        <dbReference type="EMBL" id="OOZ38090.1"/>
    </source>
</evidence>
<dbReference type="PANTHER" id="PTHR43975">
    <property type="entry name" value="ZGC:101858"/>
    <property type="match status" value="1"/>
</dbReference>
<dbReference type="EMBL" id="MPRK01000222">
    <property type="protein sequence ID" value="OOZ38090.1"/>
    <property type="molecule type" value="Genomic_DNA"/>
</dbReference>
<evidence type="ECO:0000313" key="2">
    <source>
        <dbReference type="Proteomes" id="UP000190198"/>
    </source>
</evidence>
<proteinExistence type="predicted"/>